<feature type="transmembrane region" description="Helical" evidence="1">
    <location>
        <begin position="35"/>
        <end position="55"/>
    </location>
</feature>
<evidence type="ECO:0008006" key="4">
    <source>
        <dbReference type="Google" id="ProtNLM"/>
    </source>
</evidence>
<dbReference type="KEGG" id="tcs:IMZ38_00655"/>
<sequence length="682" mass="73961">MIEVASTSDSREYSEIEKYLYYPETEERRLYNVGFLKIIAVALVLASVVGVFAAARYSPIPVVRISDVQGNVLMNYATFYVEGVVVEPPRVDYSGGKLRITVTVNDNSTPVSLSVYAYDPLASDMIKARKIPFIGDRVRLLVQLRVREDYAYAYLQELRGVEILERPGSGDGKVYVDSLEEIAEYSYVCVQGLVKSPRNVSSGLLFDVATSRGAVTVLIPTIINHVYGDDATPVLSAISAGGVPVDVCGVVYYYRGTSPEIVVRELEDVNIGVLPVAETVSFGDLVFNTAFYEGQTVRTQARFLGVYCEAFDDPCRLVFEDVEGQGITGDIMMPKALMATALDPWSVGSGTVFNLTVNVVNSTYMVAYAADPVEVAPPFETSSVEEALSQERGRIIVLRNVTVSSSSTTSGGSWRIYVSDPSGYNILVFVPSTVAKSMGFEIPAKGTYISVAGYRHVYGSTDEIVVYTVNGITVETAPPPPPPQPPAFIEIDIRSVPGYVGSNVSFTGLFYAIRYDSSQRIYYVEVRSSDEGFAVNVSMSRTQLISFLDPAIVGWKSLIRINGTVKSASLVEYVYGEVVELRAPLTVTVQEALAQPLGRPLMVLNATVVSSRVLSGNNWEINITDSTGAVITVFIPSSTVSDLGMSSPPPNGSLVKVAGYRDVYGSKQEIVVISKNGFTVLG</sequence>
<organism evidence="2 3">
    <name type="scientific">Thermosphaera chiliense</name>
    <dbReference type="NCBI Taxonomy" id="3402707"/>
    <lineage>
        <taxon>Archaea</taxon>
        <taxon>Thermoproteota</taxon>
        <taxon>Thermoprotei</taxon>
        <taxon>Desulfurococcales</taxon>
        <taxon>Desulfurococcaceae</taxon>
        <taxon>Thermosphaera</taxon>
    </lineage>
</organism>
<keyword evidence="1" id="KW-0472">Membrane</keyword>
<gene>
    <name evidence="2" type="ORF">IMZ38_00655</name>
</gene>
<dbReference type="RefSeq" id="WP_193436294.1">
    <property type="nucleotide sequence ID" value="NZ_CP063144.1"/>
</dbReference>
<protein>
    <recommendedName>
        <fullName evidence="4">Nucleic acid binding OB-fold tRNA/helicase-type</fullName>
    </recommendedName>
</protein>
<dbReference type="OrthoDB" id="92368at2157"/>
<dbReference type="EMBL" id="CP063144">
    <property type="protein sequence ID" value="QOR94497.1"/>
    <property type="molecule type" value="Genomic_DNA"/>
</dbReference>
<keyword evidence="1" id="KW-0812">Transmembrane</keyword>
<dbReference type="GeneID" id="59453883"/>
<keyword evidence="3" id="KW-1185">Reference proteome</keyword>
<dbReference type="AlphaFoldDB" id="A0A7M1USI4"/>
<proteinExistence type="predicted"/>
<accession>A0A7M1USI4</accession>
<evidence type="ECO:0000313" key="2">
    <source>
        <dbReference type="EMBL" id="QOR94497.1"/>
    </source>
</evidence>
<evidence type="ECO:0000256" key="1">
    <source>
        <dbReference type="SAM" id="Phobius"/>
    </source>
</evidence>
<evidence type="ECO:0000313" key="3">
    <source>
        <dbReference type="Proteomes" id="UP000593766"/>
    </source>
</evidence>
<reference evidence="2 3" key="1">
    <citation type="submission" date="2020-10" db="EMBL/GenBank/DDBJ databases">
        <title>Complete genome sequence of Thermosphaera aggregans strain 3507.</title>
        <authorList>
            <person name="Zayulina K.S."/>
            <person name="Elcheninov A.G."/>
            <person name="Toshchakov S.V."/>
            <person name="Kublanov I.V."/>
            <person name="Kochetkova T.V."/>
        </authorList>
    </citation>
    <scope>NUCLEOTIDE SEQUENCE [LARGE SCALE GENOMIC DNA]</scope>
    <source>
        <strain evidence="2 3">3507</strain>
    </source>
</reference>
<keyword evidence="1" id="KW-1133">Transmembrane helix</keyword>
<dbReference type="Proteomes" id="UP000593766">
    <property type="component" value="Chromosome"/>
</dbReference>
<name>A0A7M1USI4_9CREN</name>